<protein>
    <recommendedName>
        <fullName evidence="2">Deoxyguanosinetriphosphate triphosphohydrolase-like protein</fullName>
    </recommendedName>
</protein>
<dbReference type="AlphaFoldDB" id="A0A379ARK5"/>
<dbReference type="NCBIfam" id="NF003701">
    <property type="entry name" value="PRK05318.1"/>
    <property type="match status" value="1"/>
</dbReference>
<dbReference type="InterPro" id="IPR006674">
    <property type="entry name" value="HD_domain"/>
</dbReference>
<feature type="compositionally biased region" description="Basic and acidic residues" evidence="3">
    <location>
        <begin position="12"/>
        <end position="29"/>
    </location>
</feature>
<keyword evidence="6" id="KW-1185">Reference proteome</keyword>
<dbReference type="InterPro" id="IPR050135">
    <property type="entry name" value="dGTPase-like"/>
</dbReference>
<sequence length="449" mass="52123">MNNISNPWLERVNPDSPREKDHRPPFRRDRGRILHSAAFRCLQAKTQIHAVGENDFYRTRLTHSLEVAQIGSSLVAQLKFTEAFAHLAEQLKTDKSILQKQLKPLLPSNDLIESLCFAHDIGHPPFGHGGEVALNYMMRDYGGFEGNAQTFRLLTKLEPYTANAGMNLTRRTLLGVVKYPAILDEVSPQYSQIPQFQQGDLSQTKMLDWIPGKGLFRDDLDVFEWLLAPLSEKDRHLFQQLNQSRELPEQTLKTCYKSLDCSIMELADDIAYGVHDLEDAIVVGMVHQHQWQEAFEQLQHCDSEWITQHIESISRNLFSPYHYERKNAIGALVNYFITNVRWKISADFSEPLLRYNAELPPDVIAVLKVFKNFVWKYVICDVNTQRIEYKGQRMLREMFQVFANNPERLLPPYVLEQWRNADEAHKQRVVCDYIASMSDANARRLYQQL</sequence>
<reference evidence="5 6" key="1">
    <citation type="submission" date="2018-06" db="EMBL/GenBank/DDBJ databases">
        <authorList>
            <consortium name="Pathogen Informatics"/>
            <person name="Doyle S."/>
        </authorList>
    </citation>
    <scope>NUCLEOTIDE SEQUENCE [LARGE SCALE GENOMIC DNA]</scope>
    <source>
        <strain evidence="6">NCTC 11297</strain>
    </source>
</reference>
<dbReference type="Gene3D" id="1.10.3210.10">
    <property type="entry name" value="Hypothetical protein af1432"/>
    <property type="match status" value="2"/>
</dbReference>
<evidence type="ECO:0000259" key="4">
    <source>
        <dbReference type="PROSITE" id="PS51831"/>
    </source>
</evidence>
<dbReference type="InterPro" id="IPR023023">
    <property type="entry name" value="dNTPase_2"/>
</dbReference>
<dbReference type="InterPro" id="IPR026875">
    <property type="entry name" value="PHydrolase_assoc_dom"/>
</dbReference>
<dbReference type="GeneID" id="300133558"/>
<evidence type="ECO:0000313" key="6">
    <source>
        <dbReference type="Proteomes" id="UP000255098"/>
    </source>
</evidence>
<dbReference type="NCBIfam" id="TIGR01353">
    <property type="entry name" value="dGTP_triPase"/>
    <property type="match status" value="1"/>
</dbReference>
<evidence type="ECO:0000256" key="3">
    <source>
        <dbReference type="SAM" id="MobiDB-lite"/>
    </source>
</evidence>
<feature type="domain" description="HD" evidence="4">
    <location>
        <begin position="60"/>
        <end position="273"/>
    </location>
</feature>
<dbReference type="Proteomes" id="UP000255098">
    <property type="component" value="Unassembled WGS sequence"/>
</dbReference>
<dbReference type="PANTHER" id="PTHR11373">
    <property type="entry name" value="DEOXYNUCLEOSIDE TRIPHOSPHATE TRIPHOSPHOHYDROLASE"/>
    <property type="match status" value="1"/>
</dbReference>
<evidence type="ECO:0000256" key="1">
    <source>
        <dbReference type="ARBA" id="ARBA00022801"/>
    </source>
</evidence>
<dbReference type="PANTHER" id="PTHR11373:SF40">
    <property type="entry name" value="DEOXYGUANOSINETRIPHOSPHATE TRIPHOSPHOHYDROLASE-LIKE PROTEIN 2"/>
    <property type="match status" value="1"/>
</dbReference>
<accession>A0A379ARK5</accession>
<organism evidence="5 6">
    <name type="scientific">Avibacterium avium</name>
    <name type="common">Pasteurella avium</name>
    <dbReference type="NCBI Taxonomy" id="751"/>
    <lineage>
        <taxon>Bacteria</taxon>
        <taxon>Pseudomonadati</taxon>
        <taxon>Pseudomonadota</taxon>
        <taxon>Gammaproteobacteria</taxon>
        <taxon>Pasteurellales</taxon>
        <taxon>Pasteurellaceae</taxon>
        <taxon>Avibacterium</taxon>
    </lineage>
</organism>
<dbReference type="Pfam" id="PF13286">
    <property type="entry name" value="HD_assoc"/>
    <property type="match status" value="1"/>
</dbReference>
<dbReference type="RefSeq" id="WP_115249540.1">
    <property type="nucleotide sequence ID" value="NZ_UGSP01000001.1"/>
</dbReference>
<keyword evidence="1 2" id="KW-0378">Hydrolase</keyword>
<feature type="region of interest" description="Disordered" evidence="3">
    <location>
        <begin position="1"/>
        <end position="29"/>
    </location>
</feature>
<dbReference type="HAMAP" id="MF_01212">
    <property type="entry name" value="dGTPase_type2"/>
    <property type="match status" value="1"/>
</dbReference>
<dbReference type="GO" id="GO:0008832">
    <property type="term" value="F:dGTPase activity"/>
    <property type="evidence" value="ECO:0007669"/>
    <property type="project" value="TreeGrafter"/>
</dbReference>
<gene>
    <name evidence="5" type="primary">dgt</name>
    <name evidence="5" type="ORF">NCTC11297_01353</name>
</gene>
<evidence type="ECO:0000256" key="2">
    <source>
        <dbReference type="HAMAP-Rule" id="MF_01212"/>
    </source>
</evidence>
<evidence type="ECO:0000313" key="5">
    <source>
        <dbReference type="EMBL" id="SUB24316.1"/>
    </source>
</evidence>
<dbReference type="InterPro" id="IPR003607">
    <property type="entry name" value="HD/PDEase_dom"/>
</dbReference>
<proteinExistence type="inferred from homology"/>
<dbReference type="NCBIfam" id="NF041026">
    <property type="entry name" value="antiphage_dGTPase"/>
    <property type="match status" value="1"/>
</dbReference>
<name>A0A379ARK5_AVIAV</name>
<dbReference type="Pfam" id="PF01966">
    <property type="entry name" value="HD"/>
    <property type="match status" value="1"/>
</dbReference>
<dbReference type="SUPFAM" id="SSF109604">
    <property type="entry name" value="HD-domain/PDEase-like"/>
    <property type="match status" value="1"/>
</dbReference>
<dbReference type="GO" id="GO:0006203">
    <property type="term" value="P:dGTP catabolic process"/>
    <property type="evidence" value="ECO:0007669"/>
    <property type="project" value="TreeGrafter"/>
</dbReference>
<comment type="similarity">
    <text evidence="2">Belongs to the dGTPase family. Type 2 subfamily.</text>
</comment>
<dbReference type="EMBL" id="UGSP01000001">
    <property type="protein sequence ID" value="SUB24316.1"/>
    <property type="molecule type" value="Genomic_DNA"/>
</dbReference>
<dbReference type="PROSITE" id="PS51831">
    <property type="entry name" value="HD"/>
    <property type="match status" value="1"/>
</dbReference>
<dbReference type="SMART" id="SM00471">
    <property type="entry name" value="HDc"/>
    <property type="match status" value="1"/>
</dbReference>
<dbReference type="InterPro" id="IPR006261">
    <property type="entry name" value="dGTPase"/>
</dbReference>